<proteinExistence type="predicted"/>
<dbReference type="OrthoDB" id="2015333at2759"/>
<dbReference type="EMBL" id="JABWDY010004539">
    <property type="protein sequence ID" value="KAF5205089.1"/>
    <property type="molecule type" value="Genomic_DNA"/>
</dbReference>
<accession>A0A7J6X5Z5</accession>
<dbReference type="Proteomes" id="UP000554482">
    <property type="component" value="Unassembled WGS sequence"/>
</dbReference>
<protein>
    <submittedName>
        <fullName evidence="1">Unc-13-like protein</fullName>
    </submittedName>
</protein>
<name>A0A7J6X5Z5_THATH</name>
<reference evidence="1 2" key="1">
    <citation type="submission" date="2020-06" db="EMBL/GenBank/DDBJ databases">
        <title>Transcriptomic and genomic resources for Thalictrum thalictroides and T. hernandezii: Facilitating candidate gene discovery in an emerging model plant lineage.</title>
        <authorList>
            <person name="Arias T."/>
            <person name="Riano-Pachon D.M."/>
            <person name="Di Stilio V.S."/>
        </authorList>
    </citation>
    <scope>NUCLEOTIDE SEQUENCE [LARGE SCALE GENOMIC DNA]</scope>
    <source>
        <strain evidence="2">cv. WT478/WT964</strain>
        <tissue evidence="1">Leaves</tissue>
    </source>
</reference>
<gene>
    <name evidence="1" type="ORF">FRX31_005324</name>
</gene>
<dbReference type="InterPro" id="IPR008528">
    <property type="entry name" value="unc-13_homologue"/>
</dbReference>
<dbReference type="PANTHER" id="PTHR31280">
    <property type="entry name" value="PROTEIN UNC-13 HOMOLOG"/>
    <property type="match status" value="1"/>
</dbReference>
<dbReference type="PANTHER" id="PTHR31280:SF2">
    <property type="entry name" value="PROTEIN UNC-13 HOMOLOG"/>
    <property type="match status" value="1"/>
</dbReference>
<evidence type="ECO:0000313" key="2">
    <source>
        <dbReference type="Proteomes" id="UP000554482"/>
    </source>
</evidence>
<sequence>MDMRTRQGLLNALVGKVGKRMDNLLVPLELLSCISRTEFSDRKAYLRRQKRQLNMLEEVLINHPAVGFGEYGRKANEFRILLLKIEESETECLRSLRENAVPLAERPIRGDLTGEVCHWADGYHLNVKLYEKLLFSVYDILDEVKLTEEVEEMRELITSTWKILGISLHLLCIGIISSGTIS</sequence>
<dbReference type="AlphaFoldDB" id="A0A7J6X5Z5"/>
<comment type="caution">
    <text evidence="1">The sequence shown here is derived from an EMBL/GenBank/DDBJ whole genome shotgun (WGS) entry which is preliminary data.</text>
</comment>
<organism evidence="1 2">
    <name type="scientific">Thalictrum thalictroides</name>
    <name type="common">Rue-anemone</name>
    <name type="synonym">Anemone thalictroides</name>
    <dbReference type="NCBI Taxonomy" id="46969"/>
    <lineage>
        <taxon>Eukaryota</taxon>
        <taxon>Viridiplantae</taxon>
        <taxon>Streptophyta</taxon>
        <taxon>Embryophyta</taxon>
        <taxon>Tracheophyta</taxon>
        <taxon>Spermatophyta</taxon>
        <taxon>Magnoliopsida</taxon>
        <taxon>Ranunculales</taxon>
        <taxon>Ranunculaceae</taxon>
        <taxon>Thalictroideae</taxon>
        <taxon>Thalictrum</taxon>
    </lineage>
</organism>
<keyword evidence="2" id="KW-1185">Reference proteome</keyword>
<evidence type="ECO:0000313" key="1">
    <source>
        <dbReference type="EMBL" id="KAF5205089.1"/>
    </source>
</evidence>